<evidence type="ECO:0000256" key="1">
    <source>
        <dbReference type="SAM" id="MobiDB-lite"/>
    </source>
</evidence>
<feature type="compositionally biased region" description="Basic and acidic residues" evidence="1">
    <location>
        <begin position="249"/>
        <end position="263"/>
    </location>
</feature>
<protein>
    <submittedName>
        <fullName evidence="2">Uncharacterized protein</fullName>
    </submittedName>
</protein>
<feature type="compositionally biased region" description="Basic and acidic residues" evidence="1">
    <location>
        <begin position="345"/>
        <end position="356"/>
    </location>
</feature>
<name>A0ABR3UAV0_9PLEO</name>
<feature type="compositionally biased region" description="Low complexity" evidence="1">
    <location>
        <begin position="36"/>
        <end position="45"/>
    </location>
</feature>
<dbReference type="EMBL" id="JBHGVX010000008">
    <property type="protein sequence ID" value="KAL1793277.1"/>
    <property type="molecule type" value="Genomic_DNA"/>
</dbReference>
<comment type="caution">
    <text evidence="2">The sequence shown here is derived from an EMBL/GenBank/DDBJ whole genome shotgun (WGS) entry which is preliminary data.</text>
</comment>
<feature type="compositionally biased region" description="Basic and acidic residues" evidence="1">
    <location>
        <begin position="1"/>
        <end position="20"/>
    </location>
</feature>
<feature type="compositionally biased region" description="Basic and acidic residues" evidence="1">
    <location>
        <begin position="303"/>
        <end position="336"/>
    </location>
</feature>
<evidence type="ECO:0000313" key="2">
    <source>
        <dbReference type="EMBL" id="KAL1793277.1"/>
    </source>
</evidence>
<feature type="region of interest" description="Disordered" evidence="1">
    <location>
        <begin position="1"/>
        <end position="68"/>
    </location>
</feature>
<sequence>MPPKKLNKDGDKKTQDDSKSNKPAVSEEEVRQESGKAANAALAAQKKAKELKDAAAAASNPDERQRLTEEATNAHIEAESFGKTAKYLRSGAFQGMAAGTGLGVAPGATLGAITGTLVGGISSTLLGGIGAGLGGVTGAIHGPWVNMGKVAGKGMKKLTSWIPQWAASEEQKKTLEKMVGQANEEEMPGTEELEKFKNEGGGGEIDQGWMESAKGMMPDQKEVSDAAKAGAQATGGNPDSKPGESQPEESSRGDPTQKSDTQGRKKPRKLNAKQDDSESQPAKTEPSDADGKPDTQNSEELDEREKNLDQREKELDRRQAELDEREKALAQREQEIGSKSGGDMLKSKEEAPKSDGEASEPAAASKPKGHPRKLASRS</sequence>
<keyword evidence="3" id="KW-1185">Reference proteome</keyword>
<feature type="region of interest" description="Disordered" evidence="1">
    <location>
        <begin position="182"/>
        <end position="378"/>
    </location>
</feature>
<reference evidence="2 3" key="1">
    <citation type="submission" date="2024-09" db="EMBL/GenBank/DDBJ databases">
        <title>T2T genomes of carrot and Alternaria dauci and their utility for understanding host-pathogen interaction during carrot leaf blight disease.</title>
        <authorList>
            <person name="Liu W."/>
            <person name="Xu S."/>
            <person name="Ou C."/>
            <person name="Liu X."/>
            <person name="Zhuang F."/>
            <person name="Deng X.W."/>
        </authorList>
    </citation>
    <scope>NUCLEOTIDE SEQUENCE [LARGE SCALE GENOMIC DNA]</scope>
    <source>
        <strain evidence="2 3">A2016</strain>
    </source>
</reference>
<proteinExistence type="predicted"/>
<gene>
    <name evidence="2" type="ORF">ACET3X_008259</name>
</gene>
<accession>A0ABR3UAV0</accession>
<evidence type="ECO:0000313" key="3">
    <source>
        <dbReference type="Proteomes" id="UP001578633"/>
    </source>
</evidence>
<dbReference type="Proteomes" id="UP001578633">
    <property type="component" value="Chromosome 8"/>
</dbReference>
<feature type="compositionally biased region" description="Basic residues" evidence="1">
    <location>
        <begin position="367"/>
        <end position="378"/>
    </location>
</feature>
<dbReference type="RefSeq" id="XP_069303861.1">
    <property type="nucleotide sequence ID" value="XM_069454412.1"/>
</dbReference>
<dbReference type="GeneID" id="96088581"/>
<organism evidence="2 3">
    <name type="scientific">Alternaria dauci</name>
    <dbReference type="NCBI Taxonomy" id="48095"/>
    <lineage>
        <taxon>Eukaryota</taxon>
        <taxon>Fungi</taxon>
        <taxon>Dikarya</taxon>
        <taxon>Ascomycota</taxon>
        <taxon>Pezizomycotina</taxon>
        <taxon>Dothideomycetes</taxon>
        <taxon>Pleosporomycetidae</taxon>
        <taxon>Pleosporales</taxon>
        <taxon>Pleosporineae</taxon>
        <taxon>Pleosporaceae</taxon>
        <taxon>Alternaria</taxon>
        <taxon>Alternaria sect. Porri</taxon>
    </lineage>
</organism>